<dbReference type="InterPro" id="IPR036388">
    <property type="entry name" value="WH-like_DNA-bd_sf"/>
</dbReference>
<dbReference type="Gene3D" id="1.10.10.10">
    <property type="entry name" value="Winged helix-like DNA-binding domain superfamily/Winged helix DNA-binding domain"/>
    <property type="match status" value="1"/>
</dbReference>
<proteinExistence type="predicted"/>
<dbReference type="Gene3D" id="3.40.50.2300">
    <property type="match status" value="1"/>
</dbReference>
<dbReference type="Pfam" id="PF00486">
    <property type="entry name" value="Trans_reg_C"/>
    <property type="match status" value="1"/>
</dbReference>
<evidence type="ECO:0000259" key="6">
    <source>
        <dbReference type="PROSITE" id="PS50110"/>
    </source>
</evidence>
<dbReference type="InterPro" id="IPR001789">
    <property type="entry name" value="Sig_transdc_resp-reg_receiver"/>
</dbReference>
<protein>
    <submittedName>
        <fullName evidence="8">Transcriptional regulatory protein PhoP</fullName>
    </submittedName>
</protein>
<dbReference type="InterPro" id="IPR011006">
    <property type="entry name" value="CheY-like_superfamily"/>
</dbReference>
<dbReference type="FunFam" id="3.40.50.2300:FF:000002">
    <property type="entry name" value="DNA-binding response regulator PhoP"/>
    <property type="match status" value="1"/>
</dbReference>
<name>A0A3B0ZUV9_9ZZZZ</name>
<dbReference type="GO" id="GO:0005829">
    <property type="term" value="C:cytosol"/>
    <property type="evidence" value="ECO:0007669"/>
    <property type="project" value="TreeGrafter"/>
</dbReference>
<dbReference type="InterPro" id="IPR039420">
    <property type="entry name" value="WalR-like"/>
</dbReference>
<dbReference type="Gene3D" id="6.10.250.690">
    <property type="match status" value="1"/>
</dbReference>
<keyword evidence="5" id="KW-0804">Transcription</keyword>
<dbReference type="GO" id="GO:0000976">
    <property type="term" value="F:transcription cis-regulatory region binding"/>
    <property type="evidence" value="ECO:0007669"/>
    <property type="project" value="TreeGrafter"/>
</dbReference>
<feature type="domain" description="OmpR/PhoB-type" evidence="7">
    <location>
        <begin position="124"/>
        <end position="222"/>
    </location>
</feature>
<evidence type="ECO:0000256" key="4">
    <source>
        <dbReference type="ARBA" id="ARBA00023125"/>
    </source>
</evidence>
<dbReference type="PANTHER" id="PTHR48111:SF71">
    <property type="entry name" value="TRANSCRIPTIONAL REGULATORY PROTEIN PHOP"/>
    <property type="match status" value="1"/>
</dbReference>
<dbReference type="GO" id="GO:0000156">
    <property type="term" value="F:phosphorelay response regulator activity"/>
    <property type="evidence" value="ECO:0007669"/>
    <property type="project" value="TreeGrafter"/>
</dbReference>
<evidence type="ECO:0000313" key="8">
    <source>
        <dbReference type="EMBL" id="VAW97335.1"/>
    </source>
</evidence>
<keyword evidence="1" id="KW-0597">Phosphoprotein</keyword>
<feature type="domain" description="Response regulatory" evidence="6">
    <location>
        <begin position="2"/>
        <end position="116"/>
    </location>
</feature>
<evidence type="ECO:0000259" key="7">
    <source>
        <dbReference type="PROSITE" id="PS51755"/>
    </source>
</evidence>
<dbReference type="SUPFAM" id="SSF52172">
    <property type="entry name" value="CheY-like"/>
    <property type="match status" value="1"/>
</dbReference>
<dbReference type="PROSITE" id="PS51755">
    <property type="entry name" value="OMPR_PHOB"/>
    <property type="match status" value="1"/>
</dbReference>
<dbReference type="SMART" id="SM00862">
    <property type="entry name" value="Trans_reg_C"/>
    <property type="match status" value="1"/>
</dbReference>
<dbReference type="SMART" id="SM00448">
    <property type="entry name" value="REC"/>
    <property type="match status" value="1"/>
</dbReference>
<evidence type="ECO:0000256" key="3">
    <source>
        <dbReference type="ARBA" id="ARBA00023015"/>
    </source>
</evidence>
<dbReference type="GO" id="GO:0006355">
    <property type="term" value="P:regulation of DNA-templated transcription"/>
    <property type="evidence" value="ECO:0007669"/>
    <property type="project" value="InterPro"/>
</dbReference>
<dbReference type="InterPro" id="IPR001867">
    <property type="entry name" value="OmpR/PhoB-type_DNA-bd"/>
</dbReference>
<keyword evidence="4" id="KW-0238">DNA-binding</keyword>
<dbReference type="GO" id="GO:0032993">
    <property type="term" value="C:protein-DNA complex"/>
    <property type="evidence" value="ECO:0007669"/>
    <property type="project" value="TreeGrafter"/>
</dbReference>
<evidence type="ECO:0000256" key="2">
    <source>
        <dbReference type="ARBA" id="ARBA00023012"/>
    </source>
</evidence>
<evidence type="ECO:0000256" key="5">
    <source>
        <dbReference type="ARBA" id="ARBA00023163"/>
    </source>
</evidence>
<gene>
    <name evidence="8" type="ORF">MNBD_GAMMA23-1825</name>
</gene>
<dbReference type="CDD" id="cd00383">
    <property type="entry name" value="trans_reg_C"/>
    <property type="match status" value="1"/>
</dbReference>
<keyword evidence="2" id="KW-0902">Two-component regulatory system</keyword>
<dbReference type="Pfam" id="PF00072">
    <property type="entry name" value="Response_reg"/>
    <property type="match status" value="1"/>
</dbReference>
<organism evidence="8">
    <name type="scientific">hydrothermal vent metagenome</name>
    <dbReference type="NCBI Taxonomy" id="652676"/>
    <lineage>
        <taxon>unclassified sequences</taxon>
        <taxon>metagenomes</taxon>
        <taxon>ecological metagenomes</taxon>
    </lineage>
</organism>
<accession>A0A3B0ZUV9</accession>
<sequence>MRVLIIEDELTLQQQIREHLEQHQYMVDTSADGEDGLFNALEYPIDAAIVDIGLPKLSGIDVIKQIRAKGKNLPILILTARGSWQDKVNGLEAGADDYLVKPFHIEELLARLKALLRRSIGTINTVIQYPPIQIDTTSQTLLCNDTAVELTTFEYRTIEYLIRHAGEVISKQKLNEYLYPHDEDADSNVIEVMIGRLRKKLDPDNNLKPIETLRGRGYKFALEKSDTKE</sequence>
<reference evidence="8" key="1">
    <citation type="submission" date="2018-06" db="EMBL/GenBank/DDBJ databases">
        <authorList>
            <person name="Zhirakovskaya E."/>
        </authorList>
    </citation>
    <scope>NUCLEOTIDE SEQUENCE</scope>
</reference>
<keyword evidence="3" id="KW-0805">Transcription regulation</keyword>
<evidence type="ECO:0000256" key="1">
    <source>
        <dbReference type="ARBA" id="ARBA00022553"/>
    </source>
</evidence>
<dbReference type="AlphaFoldDB" id="A0A3B0ZUV9"/>
<dbReference type="PROSITE" id="PS50110">
    <property type="entry name" value="RESPONSE_REGULATORY"/>
    <property type="match status" value="1"/>
</dbReference>
<dbReference type="EMBL" id="UOFT01000056">
    <property type="protein sequence ID" value="VAW97335.1"/>
    <property type="molecule type" value="Genomic_DNA"/>
</dbReference>
<dbReference type="PANTHER" id="PTHR48111">
    <property type="entry name" value="REGULATOR OF RPOS"/>
    <property type="match status" value="1"/>
</dbReference>